<accession>A0AAU7BP34</accession>
<dbReference type="AlphaFoldDB" id="A0AAU7BP34"/>
<sequence>MYIRFTFLLIILSSFVFGQEVNQFDSEGKRHGIWKKNFEGTNQIRYQGTFDHGKEVGEFKFYKLVKKKSVLTATKMFNTNDDTAEVKFLASNGKVISEGIMKGKLYIGKWVYYHNKSDKIMTLENYNDNGELEGEKLVYYKEGTVAERANFVAGKQHGKSLWYSVKDVILKEFMYDKGELHGIAKYYSPKAELLAEGRYERGKKVGVWKYYEEGKLTKETNFSAPKKKEKQ</sequence>
<keyword evidence="1" id="KW-0732">Signal</keyword>
<evidence type="ECO:0000256" key="1">
    <source>
        <dbReference type="SAM" id="SignalP"/>
    </source>
</evidence>
<dbReference type="EMBL" id="CP157199">
    <property type="protein sequence ID" value="XBG60140.1"/>
    <property type="molecule type" value="Genomic_DNA"/>
</dbReference>
<feature type="chain" id="PRO_5043526202" evidence="1">
    <location>
        <begin position="19"/>
        <end position="231"/>
    </location>
</feature>
<dbReference type="Gene3D" id="3.90.930.1">
    <property type="match status" value="1"/>
</dbReference>
<protein>
    <submittedName>
        <fullName evidence="2">Toxin-antitoxin system YwqK family antitoxin</fullName>
    </submittedName>
</protein>
<dbReference type="PANTHER" id="PTHR33706">
    <property type="entry name" value="MORN VARIANT REPEAT PROTEIN"/>
    <property type="match status" value="1"/>
</dbReference>
<gene>
    <name evidence="2" type="ORF">ABGB03_09765</name>
</gene>
<reference evidence="2" key="1">
    <citation type="submission" date="2024-05" db="EMBL/GenBank/DDBJ databases">
        <title>Pontimicrobium maritimus sp. nov., isolated form sea water.</title>
        <authorList>
            <person name="Muhammad N."/>
            <person name="Vuong T.Q."/>
            <person name="Han H.L."/>
            <person name="Kim S.-G."/>
        </authorList>
    </citation>
    <scope>NUCLEOTIDE SEQUENCE</scope>
    <source>
        <strain evidence="2">SW4</strain>
    </source>
</reference>
<feature type="signal peptide" evidence="1">
    <location>
        <begin position="1"/>
        <end position="18"/>
    </location>
</feature>
<name>A0AAU7BP34_9FLAO</name>
<dbReference type="PANTHER" id="PTHR33706:SF1">
    <property type="entry name" value="TPR REPEAT PROTEIN"/>
    <property type="match status" value="1"/>
</dbReference>
<proteinExistence type="predicted"/>
<evidence type="ECO:0000313" key="2">
    <source>
        <dbReference type="EMBL" id="XBG60140.1"/>
    </source>
</evidence>
<organism evidence="2">
    <name type="scientific">Pontimicrobium sp. SW4</name>
    <dbReference type="NCBI Taxonomy" id="3153519"/>
    <lineage>
        <taxon>Bacteria</taxon>
        <taxon>Pseudomonadati</taxon>
        <taxon>Bacteroidota</taxon>
        <taxon>Flavobacteriia</taxon>
        <taxon>Flavobacteriales</taxon>
        <taxon>Flavobacteriaceae</taxon>
        <taxon>Pontimicrobium</taxon>
    </lineage>
</organism>
<dbReference type="SUPFAM" id="SSF82185">
    <property type="entry name" value="Histone H3 K4-specific methyltransferase SET7/9 N-terminal domain"/>
    <property type="match status" value="1"/>
</dbReference>
<dbReference type="RefSeq" id="WP_347922327.1">
    <property type="nucleotide sequence ID" value="NZ_CP157199.1"/>
</dbReference>